<sequence>MEEQVLDKEESFPEEERQAKGDAEEVSPQIDGEAGSDSGTLPTTQTIIPESVWTTTTTRITRTEKGGMCETRADKCITVTGDADIGHDQIKKVLARVIRETRELQPGTAIRSMVVFNEKEEKEED</sequence>
<evidence type="ECO:0000256" key="1">
    <source>
        <dbReference type="SAM" id="MobiDB-lite"/>
    </source>
</evidence>
<proteinExistence type="predicted"/>
<dbReference type="InterPro" id="IPR008379">
    <property type="entry name" value="Band_4.1_C"/>
</dbReference>
<organism evidence="3 4">
    <name type="scientific">Prolemur simus</name>
    <name type="common">Greater bamboo lemur</name>
    <name type="synonym">Hapalemur simus</name>
    <dbReference type="NCBI Taxonomy" id="1328070"/>
    <lineage>
        <taxon>Eukaryota</taxon>
        <taxon>Metazoa</taxon>
        <taxon>Chordata</taxon>
        <taxon>Craniata</taxon>
        <taxon>Vertebrata</taxon>
        <taxon>Euteleostomi</taxon>
        <taxon>Mammalia</taxon>
        <taxon>Eutheria</taxon>
        <taxon>Euarchontoglires</taxon>
        <taxon>Primates</taxon>
        <taxon>Strepsirrhini</taxon>
        <taxon>Lemuriformes</taxon>
        <taxon>Lemuridae</taxon>
        <taxon>Prolemur</taxon>
    </lineage>
</organism>
<dbReference type="Proteomes" id="UP000694414">
    <property type="component" value="Unplaced"/>
</dbReference>
<dbReference type="GO" id="GO:0003779">
    <property type="term" value="F:actin binding"/>
    <property type="evidence" value="ECO:0007669"/>
    <property type="project" value="InterPro"/>
</dbReference>
<dbReference type="Ensembl" id="ENSPSMT00000009479.1">
    <property type="protein sequence ID" value="ENSPSMP00000008048.1"/>
    <property type="gene ID" value="ENSPSMG00000005949.1"/>
</dbReference>
<feature type="compositionally biased region" description="Polar residues" evidence="1">
    <location>
        <begin position="37"/>
        <end position="48"/>
    </location>
</feature>
<evidence type="ECO:0000313" key="4">
    <source>
        <dbReference type="Proteomes" id="UP000694414"/>
    </source>
</evidence>
<evidence type="ECO:0000259" key="2">
    <source>
        <dbReference type="Pfam" id="PF05902"/>
    </source>
</evidence>
<name>A0A8C8YVY6_PROSS</name>
<dbReference type="Pfam" id="PF05902">
    <property type="entry name" value="4_1_CTD"/>
    <property type="match status" value="1"/>
</dbReference>
<keyword evidence="4" id="KW-1185">Reference proteome</keyword>
<reference evidence="3" key="2">
    <citation type="submission" date="2025-09" db="UniProtKB">
        <authorList>
            <consortium name="Ensembl"/>
        </authorList>
    </citation>
    <scope>IDENTIFICATION</scope>
</reference>
<feature type="region of interest" description="Disordered" evidence="1">
    <location>
        <begin position="1"/>
        <end position="55"/>
    </location>
</feature>
<dbReference type="GO" id="GO:0005856">
    <property type="term" value="C:cytoskeleton"/>
    <property type="evidence" value="ECO:0007669"/>
    <property type="project" value="InterPro"/>
</dbReference>
<protein>
    <recommendedName>
        <fullName evidence="2">Band 4.1 C-terminal domain-containing protein</fullName>
    </recommendedName>
</protein>
<reference evidence="3" key="1">
    <citation type="submission" date="2025-08" db="UniProtKB">
        <authorList>
            <consortium name="Ensembl"/>
        </authorList>
    </citation>
    <scope>IDENTIFICATION</scope>
</reference>
<feature type="compositionally biased region" description="Basic and acidic residues" evidence="1">
    <location>
        <begin position="1"/>
        <end position="23"/>
    </location>
</feature>
<accession>A0A8C8YVY6</accession>
<dbReference type="AlphaFoldDB" id="A0A8C8YVY6"/>
<feature type="domain" description="Band 4.1 C-terminal" evidence="2">
    <location>
        <begin position="26"/>
        <end position="120"/>
    </location>
</feature>
<dbReference type="GO" id="GO:0005198">
    <property type="term" value="F:structural molecule activity"/>
    <property type="evidence" value="ECO:0007669"/>
    <property type="project" value="InterPro"/>
</dbReference>
<evidence type="ECO:0000313" key="3">
    <source>
        <dbReference type="Ensembl" id="ENSPSMP00000008048.1"/>
    </source>
</evidence>